<reference evidence="1" key="1">
    <citation type="submission" date="2025-08" db="UniProtKB">
        <authorList>
            <consortium name="Ensembl"/>
        </authorList>
    </citation>
    <scope>IDENTIFICATION</scope>
</reference>
<protein>
    <recommendedName>
        <fullName evidence="3">U1-type domain-containing protein</fullName>
    </recommendedName>
</protein>
<evidence type="ECO:0008006" key="3">
    <source>
        <dbReference type="Google" id="ProtNLM"/>
    </source>
</evidence>
<dbReference type="GO" id="GO:0005634">
    <property type="term" value="C:nucleus"/>
    <property type="evidence" value="ECO:0007669"/>
    <property type="project" value="InterPro"/>
</dbReference>
<name>A0A3Q1FEQ8_9TELE</name>
<dbReference type="Proteomes" id="UP000257200">
    <property type="component" value="Unplaced"/>
</dbReference>
<sequence length="155" mass="17998">THGFGELKRLPVALSSWARKLRNSTLTPQYRAEQSPNNFYVSREQLFCRFCQYFIDWKHKNMCSDHKVSKSHVRNKEKLNNNASKTTSLQTRITATTFKSSDSRKEFIKDFVAMCAEADFPLEKMTKLHSFLLKHCKQGGVLPENFSSLSHIHLL</sequence>
<dbReference type="GO" id="GO:0006357">
    <property type="term" value="P:regulation of transcription by RNA polymerase II"/>
    <property type="evidence" value="ECO:0007669"/>
    <property type="project" value="InterPro"/>
</dbReference>
<dbReference type="PANTHER" id="PTHR32344">
    <property type="entry name" value="U1-TYPE DOMAIN-CONTAINING PROTEIN"/>
    <property type="match status" value="1"/>
</dbReference>
<reference evidence="1" key="2">
    <citation type="submission" date="2025-09" db="UniProtKB">
        <authorList>
            <consortium name="Ensembl"/>
        </authorList>
    </citation>
    <scope>IDENTIFICATION</scope>
</reference>
<dbReference type="GO" id="GO:0003690">
    <property type="term" value="F:double-stranded DNA binding"/>
    <property type="evidence" value="ECO:0007669"/>
    <property type="project" value="InterPro"/>
</dbReference>
<dbReference type="InterPro" id="IPR033375">
    <property type="entry name" value="Cggbp1"/>
</dbReference>
<dbReference type="InParanoid" id="A0A3Q1FEQ8"/>
<dbReference type="PANTHER" id="PTHR32344:SF1">
    <property type="entry name" value="U1-TYPE DOMAIN-CONTAINING PROTEIN"/>
    <property type="match status" value="1"/>
</dbReference>
<dbReference type="STRING" id="80966.ENSAPOP00000014829"/>
<evidence type="ECO:0000313" key="1">
    <source>
        <dbReference type="Ensembl" id="ENSAPOP00000014829.1"/>
    </source>
</evidence>
<dbReference type="AlphaFoldDB" id="A0A3Q1FEQ8"/>
<proteinExistence type="predicted"/>
<dbReference type="GeneTree" id="ENSGT00940000177189"/>
<organism evidence="1 2">
    <name type="scientific">Acanthochromis polyacanthus</name>
    <name type="common">spiny chromis</name>
    <dbReference type="NCBI Taxonomy" id="80966"/>
    <lineage>
        <taxon>Eukaryota</taxon>
        <taxon>Metazoa</taxon>
        <taxon>Chordata</taxon>
        <taxon>Craniata</taxon>
        <taxon>Vertebrata</taxon>
        <taxon>Euteleostomi</taxon>
        <taxon>Actinopterygii</taxon>
        <taxon>Neopterygii</taxon>
        <taxon>Teleostei</taxon>
        <taxon>Neoteleostei</taxon>
        <taxon>Acanthomorphata</taxon>
        <taxon>Ovalentaria</taxon>
        <taxon>Pomacentridae</taxon>
        <taxon>Acanthochromis</taxon>
    </lineage>
</organism>
<evidence type="ECO:0000313" key="2">
    <source>
        <dbReference type="Proteomes" id="UP000257200"/>
    </source>
</evidence>
<keyword evidence="2" id="KW-1185">Reference proteome</keyword>
<accession>A0A3Q1FEQ8</accession>
<dbReference type="Ensembl" id="ENSAPOT00000023342.1">
    <property type="protein sequence ID" value="ENSAPOP00000014829.1"/>
    <property type="gene ID" value="ENSAPOG00000017758.1"/>
</dbReference>